<dbReference type="AlphaFoldDB" id="A0A8T0JU64"/>
<feature type="domain" description="Fe2OG dioxygenase" evidence="4">
    <location>
        <begin position="110"/>
        <end position="210"/>
    </location>
</feature>
<dbReference type="Pfam" id="PF14226">
    <property type="entry name" value="DIOX_N"/>
    <property type="match status" value="1"/>
</dbReference>
<dbReference type="Gene3D" id="2.60.120.330">
    <property type="entry name" value="B-lactam Antibiotic, Isopenicillin N Synthase, Chain"/>
    <property type="match status" value="2"/>
</dbReference>
<reference evidence="5 6" key="1">
    <citation type="submission" date="2020-05" db="EMBL/GenBank/DDBJ databases">
        <title>Vigna angularis (adzuki bean) Var. LongXiaoDou No. 4 denovo assembly.</title>
        <authorList>
            <person name="Xiang H."/>
        </authorList>
    </citation>
    <scope>NUCLEOTIDE SEQUENCE [LARGE SCALE GENOMIC DNA]</scope>
    <source>
        <tissue evidence="5">Leaf</tissue>
    </source>
</reference>
<comment type="similarity">
    <text evidence="3">Belongs to the iron/ascorbate-dependent oxidoreductase family.</text>
</comment>
<dbReference type="InterPro" id="IPR044861">
    <property type="entry name" value="IPNS-like_FE2OG_OXY"/>
</dbReference>
<dbReference type="Pfam" id="PF03171">
    <property type="entry name" value="2OG-FeII_Oxy"/>
    <property type="match status" value="1"/>
</dbReference>
<organism evidence="5 6">
    <name type="scientific">Phaseolus angularis</name>
    <name type="common">Azuki bean</name>
    <name type="synonym">Vigna angularis</name>
    <dbReference type="NCBI Taxonomy" id="3914"/>
    <lineage>
        <taxon>Eukaryota</taxon>
        <taxon>Viridiplantae</taxon>
        <taxon>Streptophyta</taxon>
        <taxon>Embryophyta</taxon>
        <taxon>Tracheophyta</taxon>
        <taxon>Spermatophyta</taxon>
        <taxon>Magnoliopsida</taxon>
        <taxon>eudicotyledons</taxon>
        <taxon>Gunneridae</taxon>
        <taxon>Pentapetalae</taxon>
        <taxon>rosids</taxon>
        <taxon>fabids</taxon>
        <taxon>Fabales</taxon>
        <taxon>Fabaceae</taxon>
        <taxon>Papilionoideae</taxon>
        <taxon>50 kb inversion clade</taxon>
        <taxon>NPAAA clade</taxon>
        <taxon>indigoferoid/millettioid clade</taxon>
        <taxon>Phaseoleae</taxon>
        <taxon>Vigna</taxon>
    </lineage>
</organism>
<dbReference type="GO" id="GO:0046872">
    <property type="term" value="F:metal ion binding"/>
    <property type="evidence" value="ECO:0007669"/>
    <property type="project" value="UniProtKB-KW"/>
</dbReference>
<evidence type="ECO:0000313" key="5">
    <source>
        <dbReference type="EMBL" id="KAG2384229.1"/>
    </source>
</evidence>
<dbReference type="SUPFAM" id="SSF51197">
    <property type="entry name" value="Clavaminate synthase-like"/>
    <property type="match status" value="1"/>
</dbReference>
<proteinExistence type="inferred from homology"/>
<dbReference type="InterPro" id="IPR027443">
    <property type="entry name" value="IPNS-like_sf"/>
</dbReference>
<dbReference type="PANTHER" id="PTHR47990">
    <property type="entry name" value="2-OXOGLUTARATE (2OG) AND FE(II)-DEPENDENT OXYGENASE SUPERFAMILY PROTEIN-RELATED"/>
    <property type="match status" value="1"/>
</dbReference>
<dbReference type="GO" id="GO:0051213">
    <property type="term" value="F:dioxygenase activity"/>
    <property type="evidence" value="ECO:0007669"/>
    <property type="project" value="UniProtKB-KW"/>
</dbReference>
<dbReference type="InterPro" id="IPR026992">
    <property type="entry name" value="DIOX_N"/>
</dbReference>
<evidence type="ECO:0000256" key="2">
    <source>
        <dbReference type="ARBA" id="ARBA00023004"/>
    </source>
</evidence>
<accession>A0A8T0JU64</accession>
<gene>
    <name evidence="5" type="ORF">HKW66_Vig0150080</name>
</gene>
<sequence length="259" mass="29736">MEANVPVVDFQKLSEGEEWKKLREACEKCGIFRVINHPIPDTLMKEMKSAVKFWHDLPLEIKMRNKSIIPDSGYIPPFPSSPLYEAMGIYDYHKSPQALEDFFSQVDLPPHYRTIKYNFSPENVGEMGIMLHSDTGFITLLQDDETVTGLELLDDSGLLKKVTPKSGSFLCIVGDVGHVWSNEKFWNARHRVICKETCTRYSFGVFMLAARDGIVEAHPKLAELNGGPRYRPFKYEDLREFRIVTGKRNAEVLDQYRIA</sequence>
<keyword evidence="3" id="KW-0560">Oxidoreductase</keyword>
<protein>
    <submittedName>
        <fullName evidence="5">2-oxoglutarate-dependent dioxygenase</fullName>
    </submittedName>
</protein>
<name>A0A8T0JU64_PHAAN</name>
<evidence type="ECO:0000256" key="3">
    <source>
        <dbReference type="RuleBase" id="RU003682"/>
    </source>
</evidence>
<comment type="caution">
    <text evidence="5">The sequence shown here is derived from an EMBL/GenBank/DDBJ whole genome shotgun (WGS) entry which is preliminary data.</text>
</comment>
<dbReference type="PROSITE" id="PS51471">
    <property type="entry name" value="FE2OG_OXY"/>
    <property type="match status" value="1"/>
</dbReference>
<keyword evidence="1 3" id="KW-0479">Metal-binding</keyword>
<dbReference type="EMBL" id="JABFOF010000008">
    <property type="protein sequence ID" value="KAG2384229.1"/>
    <property type="molecule type" value="Genomic_DNA"/>
</dbReference>
<evidence type="ECO:0000256" key="1">
    <source>
        <dbReference type="ARBA" id="ARBA00022723"/>
    </source>
</evidence>
<keyword evidence="5" id="KW-0223">Dioxygenase</keyword>
<dbReference type="Proteomes" id="UP000743370">
    <property type="component" value="Unassembled WGS sequence"/>
</dbReference>
<evidence type="ECO:0000259" key="4">
    <source>
        <dbReference type="PROSITE" id="PS51471"/>
    </source>
</evidence>
<evidence type="ECO:0000313" key="6">
    <source>
        <dbReference type="Proteomes" id="UP000743370"/>
    </source>
</evidence>
<keyword evidence="2 3" id="KW-0408">Iron</keyword>
<dbReference type="InterPro" id="IPR005123">
    <property type="entry name" value="Oxoglu/Fe-dep_dioxygenase_dom"/>
</dbReference>
<dbReference type="InterPro" id="IPR050231">
    <property type="entry name" value="Iron_ascorbate_oxido_reductase"/>
</dbReference>